<evidence type="ECO:0000256" key="1">
    <source>
        <dbReference type="SAM" id="Phobius"/>
    </source>
</evidence>
<reference evidence="2 3" key="1">
    <citation type="submission" date="2019-02" db="EMBL/GenBank/DDBJ databases">
        <title>Deep-cultivation of Planctomycetes and their phenomic and genomic characterization uncovers novel biology.</title>
        <authorList>
            <person name="Wiegand S."/>
            <person name="Jogler M."/>
            <person name="Boedeker C."/>
            <person name="Pinto D."/>
            <person name="Vollmers J."/>
            <person name="Rivas-Marin E."/>
            <person name="Kohn T."/>
            <person name="Peeters S.H."/>
            <person name="Heuer A."/>
            <person name="Rast P."/>
            <person name="Oberbeckmann S."/>
            <person name="Bunk B."/>
            <person name="Jeske O."/>
            <person name="Meyerdierks A."/>
            <person name="Storesund J.E."/>
            <person name="Kallscheuer N."/>
            <person name="Luecker S."/>
            <person name="Lage O.M."/>
            <person name="Pohl T."/>
            <person name="Merkel B.J."/>
            <person name="Hornburger P."/>
            <person name="Mueller R.-W."/>
            <person name="Bruemmer F."/>
            <person name="Labrenz M."/>
            <person name="Spormann A.M."/>
            <person name="Op Den Camp H."/>
            <person name="Overmann J."/>
            <person name="Amann R."/>
            <person name="Jetten M.S.M."/>
            <person name="Mascher T."/>
            <person name="Medema M.H."/>
            <person name="Devos D.P."/>
            <person name="Kaster A.-K."/>
            <person name="Ovreas L."/>
            <person name="Rohde M."/>
            <person name="Galperin M.Y."/>
            <person name="Jogler C."/>
        </authorList>
    </citation>
    <scope>NUCLEOTIDE SEQUENCE [LARGE SCALE GENOMIC DNA]</scope>
    <source>
        <strain evidence="2 3">Pla52o</strain>
    </source>
</reference>
<dbReference type="Proteomes" id="UP000316304">
    <property type="component" value="Unassembled WGS sequence"/>
</dbReference>
<keyword evidence="3" id="KW-1185">Reference proteome</keyword>
<name>A0A5C6C0D7_9BACT</name>
<dbReference type="AlphaFoldDB" id="A0A5C6C0D7"/>
<evidence type="ECO:0000313" key="3">
    <source>
        <dbReference type="Proteomes" id="UP000316304"/>
    </source>
</evidence>
<protein>
    <submittedName>
        <fullName evidence="2">Uncharacterized protein</fullName>
    </submittedName>
</protein>
<keyword evidence="1" id="KW-1133">Transmembrane helix</keyword>
<evidence type="ECO:0000313" key="2">
    <source>
        <dbReference type="EMBL" id="TWU17437.1"/>
    </source>
</evidence>
<organism evidence="2 3">
    <name type="scientific">Novipirellula galeiformis</name>
    <dbReference type="NCBI Taxonomy" id="2528004"/>
    <lineage>
        <taxon>Bacteria</taxon>
        <taxon>Pseudomonadati</taxon>
        <taxon>Planctomycetota</taxon>
        <taxon>Planctomycetia</taxon>
        <taxon>Pirellulales</taxon>
        <taxon>Pirellulaceae</taxon>
        <taxon>Novipirellula</taxon>
    </lineage>
</organism>
<feature type="transmembrane region" description="Helical" evidence="1">
    <location>
        <begin position="56"/>
        <end position="74"/>
    </location>
</feature>
<sequence length="78" mass="8766">MAAVWVIALFLLLPAVNVNRNNPPAPGTFLVFQIAITLISFVAGSLLIVRPRKRWLLINIPFVIFLAVVTRTVWTHFP</sequence>
<accession>A0A5C6C0D7</accession>
<keyword evidence="1" id="KW-0472">Membrane</keyword>
<dbReference type="EMBL" id="SJPT01000012">
    <property type="protein sequence ID" value="TWU17437.1"/>
    <property type="molecule type" value="Genomic_DNA"/>
</dbReference>
<feature type="transmembrane region" description="Helical" evidence="1">
    <location>
        <begin position="30"/>
        <end position="49"/>
    </location>
</feature>
<comment type="caution">
    <text evidence="2">The sequence shown here is derived from an EMBL/GenBank/DDBJ whole genome shotgun (WGS) entry which is preliminary data.</text>
</comment>
<keyword evidence="1" id="KW-0812">Transmembrane</keyword>
<proteinExistence type="predicted"/>
<gene>
    <name evidence="2" type="ORF">Pla52o_52410</name>
</gene>